<dbReference type="InParanoid" id="H2XTW0"/>
<evidence type="ECO:0000256" key="1">
    <source>
        <dbReference type="SAM" id="MobiDB-lite"/>
    </source>
</evidence>
<feature type="region of interest" description="Disordered" evidence="1">
    <location>
        <begin position="80"/>
        <end position="123"/>
    </location>
</feature>
<dbReference type="Proteomes" id="UP000008144">
    <property type="component" value="Chromosome 2"/>
</dbReference>
<evidence type="ECO:0000313" key="2">
    <source>
        <dbReference type="Ensembl" id="ENSCINP00000033094.1"/>
    </source>
</evidence>
<proteinExistence type="predicted"/>
<accession>H2XTW0</accession>
<feature type="region of interest" description="Disordered" evidence="1">
    <location>
        <begin position="1"/>
        <end position="60"/>
    </location>
</feature>
<feature type="compositionally biased region" description="Basic residues" evidence="1">
    <location>
        <begin position="29"/>
        <end position="45"/>
    </location>
</feature>
<keyword evidence="3" id="KW-1185">Reference proteome</keyword>
<dbReference type="EMBL" id="EAAA01001476">
    <property type="status" value="NOT_ANNOTATED_CDS"/>
    <property type="molecule type" value="Genomic_DNA"/>
</dbReference>
<reference evidence="2" key="4">
    <citation type="submission" date="2025-09" db="UniProtKB">
        <authorList>
            <consortium name="Ensembl"/>
        </authorList>
    </citation>
    <scope>IDENTIFICATION</scope>
</reference>
<reference evidence="2" key="3">
    <citation type="submission" date="2025-08" db="UniProtKB">
        <authorList>
            <consortium name="Ensembl"/>
        </authorList>
    </citation>
    <scope>IDENTIFICATION</scope>
</reference>
<reference evidence="3" key="1">
    <citation type="journal article" date="2002" name="Science">
        <title>The draft genome of Ciona intestinalis: insights into chordate and vertebrate origins.</title>
        <authorList>
            <person name="Dehal P."/>
            <person name="Satou Y."/>
            <person name="Campbell R.K."/>
            <person name="Chapman J."/>
            <person name="Degnan B."/>
            <person name="De Tomaso A."/>
            <person name="Davidson B."/>
            <person name="Di Gregorio A."/>
            <person name="Gelpke M."/>
            <person name="Goodstein D.M."/>
            <person name="Harafuji N."/>
            <person name="Hastings K.E."/>
            <person name="Ho I."/>
            <person name="Hotta K."/>
            <person name="Huang W."/>
            <person name="Kawashima T."/>
            <person name="Lemaire P."/>
            <person name="Martinez D."/>
            <person name="Meinertzhagen I.A."/>
            <person name="Necula S."/>
            <person name="Nonaka M."/>
            <person name="Putnam N."/>
            <person name="Rash S."/>
            <person name="Saiga H."/>
            <person name="Satake M."/>
            <person name="Terry A."/>
            <person name="Yamada L."/>
            <person name="Wang H.G."/>
            <person name="Awazu S."/>
            <person name="Azumi K."/>
            <person name="Boore J."/>
            <person name="Branno M."/>
            <person name="Chin-Bow S."/>
            <person name="DeSantis R."/>
            <person name="Doyle S."/>
            <person name="Francino P."/>
            <person name="Keys D.N."/>
            <person name="Haga S."/>
            <person name="Hayashi H."/>
            <person name="Hino K."/>
            <person name="Imai K.S."/>
            <person name="Inaba K."/>
            <person name="Kano S."/>
            <person name="Kobayashi K."/>
            <person name="Kobayashi M."/>
            <person name="Lee B.I."/>
            <person name="Makabe K.W."/>
            <person name="Manohar C."/>
            <person name="Matassi G."/>
            <person name="Medina M."/>
            <person name="Mochizuki Y."/>
            <person name="Mount S."/>
            <person name="Morishita T."/>
            <person name="Miura S."/>
            <person name="Nakayama A."/>
            <person name="Nishizaka S."/>
            <person name="Nomoto H."/>
            <person name="Ohta F."/>
            <person name="Oishi K."/>
            <person name="Rigoutsos I."/>
            <person name="Sano M."/>
            <person name="Sasaki A."/>
            <person name="Sasakura Y."/>
            <person name="Shoguchi E."/>
            <person name="Shin-i T."/>
            <person name="Spagnuolo A."/>
            <person name="Stainier D."/>
            <person name="Suzuki M.M."/>
            <person name="Tassy O."/>
            <person name="Takatori N."/>
            <person name="Tokuoka M."/>
            <person name="Yagi K."/>
            <person name="Yoshizaki F."/>
            <person name="Wada S."/>
            <person name="Zhang C."/>
            <person name="Hyatt P.D."/>
            <person name="Larimer F."/>
            <person name="Detter C."/>
            <person name="Doggett N."/>
            <person name="Glavina T."/>
            <person name="Hawkins T."/>
            <person name="Richardson P."/>
            <person name="Lucas S."/>
            <person name="Kohara Y."/>
            <person name="Levine M."/>
            <person name="Satoh N."/>
            <person name="Rokhsar D.S."/>
        </authorList>
    </citation>
    <scope>NUCLEOTIDE SEQUENCE [LARGE SCALE GENOMIC DNA]</scope>
</reference>
<protein>
    <submittedName>
        <fullName evidence="2">Uncharacterized protein</fullName>
    </submittedName>
</protein>
<dbReference type="Ensembl" id="ENSCINT00000032162.1">
    <property type="protein sequence ID" value="ENSCINP00000033094.1"/>
    <property type="gene ID" value="ENSCING00000018065.1"/>
</dbReference>
<dbReference type="AlphaFoldDB" id="H2XTW0"/>
<reference evidence="2" key="2">
    <citation type="journal article" date="2008" name="Genome Biol.">
        <title>Improved genome assembly and evidence-based global gene model set for the chordate Ciona intestinalis: new insight into intron and operon populations.</title>
        <authorList>
            <person name="Satou Y."/>
            <person name="Mineta K."/>
            <person name="Ogasawara M."/>
            <person name="Sasakura Y."/>
            <person name="Shoguchi E."/>
            <person name="Ueno K."/>
            <person name="Yamada L."/>
            <person name="Matsumoto J."/>
            <person name="Wasserscheid J."/>
            <person name="Dewar K."/>
            <person name="Wiley G.B."/>
            <person name="Macmil S.L."/>
            <person name="Roe B.A."/>
            <person name="Zeller R.W."/>
            <person name="Hastings K.E."/>
            <person name="Lemaire P."/>
            <person name="Lindquist E."/>
            <person name="Endo T."/>
            <person name="Hotta K."/>
            <person name="Inaba K."/>
        </authorList>
    </citation>
    <scope>NUCLEOTIDE SEQUENCE [LARGE SCALE GENOMIC DNA]</scope>
    <source>
        <strain evidence="2">wild type</strain>
    </source>
</reference>
<organism evidence="2 3">
    <name type="scientific">Ciona intestinalis</name>
    <name type="common">Transparent sea squirt</name>
    <name type="synonym">Ascidia intestinalis</name>
    <dbReference type="NCBI Taxonomy" id="7719"/>
    <lineage>
        <taxon>Eukaryota</taxon>
        <taxon>Metazoa</taxon>
        <taxon>Chordata</taxon>
        <taxon>Tunicata</taxon>
        <taxon>Ascidiacea</taxon>
        <taxon>Phlebobranchia</taxon>
        <taxon>Cionidae</taxon>
        <taxon>Ciona</taxon>
    </lineage>
</organism>
<evidence type="ECO:0000313" key="3">
    <source>
        <dbReference type="Proteomes" id="UP000008144"/>
    </source>
</evidence>
<dbReference type="HOGENOM" id="CLU_2014429_0_0_1"/>
<sequence length="123" mass="14415">MENDCSQLINDGLLKTPGAGPVNDYPSPPKRRRTPSPQTRGHRKRFSQEKHFPPNGWMNQQAHMIGNQRPYRYNSFYRKNGQFQNHPVNPNAHYRPRMYNNNIYNNNNNSNNNSNNNNNSKNC</sequence>
<name>H2XTW0_CIOIN</name>
<feature type="compositionally biased region" description="Low complexity" evidence="1">
    <location>
        <begin position="100"/>
        <end position="123"/>
    </location>
</feature>